<dbReference type="Proteomes" id="UP000789524">
    <property type="component" value="Unassembled WGS sequence"/>
</dbReference>
<dbReference type="AlphaFoldDB" id="A0A8J2VTQ8"/>
<proteinExistence type="predicted"/>
<evidence type="ECO:0000313" key="2">
    <source>
        <dbReference type="Proteomes" id="UP000789524"/>
    </source>
</evidence>
<dbReference type="EMBL" id="CAKASE010000064">
    <property type="protein sequence ID" value="CAG9569935.1"/>
    <property type="molecule type" value="Genomic_DNA"/>
</dbReference>
<accession>A0A8J2VTQ8</accession>
<keyword evidence="2" id="KW-1185">Reference proteome</keyword>
<comment type="caution">
    <text evidence="1">The sequence shown here is derived from an EMBL/GenBank/DDBJ whole genome shotgun (WGS) entry which is preliminary data.</text>
</comment>
<sequence length="77" mass="8705">MFESYARLQRNLYPVLGKSETTTIEALGILTKDVPSFTIELVHGMWERDGGRDGNLHGLNRRHKSFIVGMKHAQAHA</sequence>
<reference evidence="1" key="1">
    <citation type="submission" date="2021-09" db="EMBL/GenBank/DDBJ databases">
        <authorList>
            <person name="Martin H S."/>
        </authorList>
    </citation>
    <scope>NUCLEOTIDE SEQUENCE</scope>
</reference>
<name>A0A8J2VTQ8_9NEOP</name>
<evidence type="ECO:0000313" key="1">
    <source>
        <dbReference type="EMBL" id="CAG9569935.1"/>
    </source>
</evidence>
<gene>
    <name evidence="1" type="ORF">DCHRY22_LOCUS9099</name>
</gene>
<protein>
    <submittedName>
        <fullName evidence="1">(African queen) hypothetical protein</fullName>
    </submittedName>
</protein>
<organism evidence="1 2">
    <name type="scientific">Danaus chrysippus</name>
    <name type="common">African queen</name>
    <dbReference type="NCBI Taxonomy" id="151541"/>
    <lineage>
        <taxon>Eukaryota</taxon>
        <taxon>Metazoa</taxon>
        <taxon>Ecdysozoa</taxon>
        <taxon>Arthropoda</taxon>
        <taxon>Hexapoda</taxon>
        <taxon>Insecta</taxon>
        <taxon>Pterygota</taxon>
        <taxon>Neoptera</taxon>
        <taxon>Endopterygota</taxon>
        <taxon>Lepidoptera</taxon>
        <taxon>Glossata</taxon>
        <taxon>Ditrysia</taxon>
        <taxon>Papilionoidea</taxon>
        <taxon>Nymphalidae</taxon>
        <taxon>Danainae</taxon>
        <taxon>Danaini</taxon>
        <taxon>Danaina</taxon>
        <taxon>Danaus</taxon>
        <taxon>Anosia</taxon>
    </lineage>
</organism>